<dbReference type="PROSITE" id="PS50977">
    <property type="entry name" value="HTH_TETR_2"/>
    <property type="match status" value="1"/>
</dbReference>
<keyword evidence="6" id="KW-1185">Reference proteome</keyword>
<evidence type="ECO:0000313" key="6">
    <source>
        <dbReference type="Proteomes" id="UP000292347"/>
    </source>
</evidence>
<evidence type="ECO:0000256" key="1">
    <source>
        <dbReference type="ARBA" id="ARBA00023015"/>
    </source>
</evidence>
<dbReference type="InterPro" id="IPR009057">
    <property type="entry name" value="Homeodomain-like_sf"/>
</dbReference>
<dbReference type="AlphaFoldDB" id="A0A4Q2IL23"/>
<dbReference type="RefSeq" id="WP_129343545.1">
    <property type="nucleotide sequence ID" value="NZ_JACIDD010000004.1"/>
</dbReference>
<protein>
    <submittedName>
        <fullName evidence="5">TetR/AcrR family transcriptional regulator</fullName>
    </submittedName>
</protein>
<feature type="compositionally biased region" description="Basic residues" evidence="4">
    <location>
        <begin position="11"/>
        <end position="21"/>
    </location>
</feature>
<dbReference type="Pfam" id="PF17918">
    <property type="entry name" value="TetR_C_15"/>
    <property type="match status" value="1"/>
</dbReference>
<dbReference type="PRINTS" id="PR00455">
    <property type="entry name" value="HTHTETR"/>
</dbReference>
<evidence type="ECO:0000256" key="2">
    <source>
        <dbReference type="ARBA" id="ARBA00023125"/>
    </source>
</evidence>
<reference evidence="5 6" key="1">
    <citation type="submission" date="2019-01" db="EMBL/GenBank/DDBJ databases">
        <title>Sphingomonas mucosissima sp. nov. and Sphingomonas desiccabilis sp. nov., from biological soil crusts in the Colorado Plateau, USA.</title>
        <authorList>
            <person name="Zhu D."/>
        </authorList>
    </citation>
    <scope>NUCLEOTIDE SEQUENCE [LARGE SCALE GENOMIC DNA]</scope>
    <source>
        <strain evidence="5 6">CP1D</strain>
    </source>
</reference>
<feature type="region of interest" description="Disordered" evidence="4">
    <location>
        <begin position="1"/>
        <end position="21"/>
    </location>
</feature>
<evidence type="ECO:0000256" key="4">
    <source>
        <dbReference type="SAM" id="MobiDB-lite"/>
    </source>
</evidence>
<accession>A0A4Q2IL23</accession>
<dbReference type="InterPro" id="IPR041669">
    <property type="entry name" value="TetR_C_15"/>
</dbReference>
<dbReference type="GO" id="GO:0003700">
    <property type="term" value="F:DNA-binding transcription factor activity"/>
    <property type="evidence" value="ECO:0007669"/>
    <property type="project" value="TreeGrafter"/>
</dbReference>
<dbReference type="Gene3D" id="1.10.357.10">
    <property type="entry name" value="Tetracycline Repressor, domain 2"/>
    <property type="match status" value="1"/>
</dbReference>
<sequence>MTAQAPDQRARPRKQPRQARARHTVEAIIEASARILEEQGHGGFTTNAVAELAGVSIGTLYQYFPDKDALLGALIARETTLLVEEAEAACSMAAGEQALNALIVAAVRHQVRRPRLARLLDFEEGRLPLDTETQVVRTRFMAILAEILARSDLPRQSEMATATGDVAAIMRGMIDAAGERGEHGEEALVARVRRAVLGYLLIATCSCP</sequence>
<proteinExistence type="predicted"/>
<keyword evidence="2" id="KW-0238">DNA-binding</keyword>
<dbReference type="InterPro" id="IPR050109">
    <property type="entry name" value="HTH-type_TetR-like_transc_reg"/>
</dbReference>
<organism evidence="5 6">
    <name type="scientific">Sphingomonas desiccabilis</name>
    <dbReference type="NCBI Taxonomy" id="429134"/>
    <lineage>
        <taxon>Bacteria</taxon>
        <taxon>Pseudomonadati</taxon>
        <taxon>Pseudomonadota</taxon>
        <taxon>Alphaproteobacteria</taxon>
        <taxon>Sphingomonadales</taxon>
        <taxon>Sphingomonadaceae</taxon>
        <taxon>Sphingomonas</taxon>
    </lineage>
</organism>
<dbReference type="PANTHER" id="PTHR30055">
    <property type="entry name" value="HTH-TYPE TRANSCRIPTIONAL REGULATOR RUTR"/>
    <property type="match status" value="1"/>
</dbReference>
<evidence type="ECO:0000313" key="5">
    <source>
        <dbReference type="EMBL" id="RXZ29958.1"/>
    </source>
</evidence>
<dbReference type="PANTHER" id="PTHR30055:SF234">
    <property type="entry name" value="HTH-TYPE TRANSCRIPTIONAL REGULATOR BETI"/>
    <property type="match status" value="1"/>
</dbReference>
<comment type="caution">
    <text evidence="5">The sequence shown here is derived from an EMBL/GenBank/DDBJ whole genome shotgun (WGS) entry which is preliminary data.</text>
</comment>
<dbReference type="Proteomes" id="UP000292347">
    <property type="component" value="Unassembled WGS sequence"/>
</dbReference>
<dbReference type="GO" id="GO:0000976">
    <property type="term" value="F:transcription cis-regulatory region binding"/>
    <property type="evidence" value="ECO:0007669"/>
    <property type="project" value="TreeGrafter"/>
</dbReference>
<evidence type="ECO:0000256" key="3">
    <source>
        <dbReference type="ARBA" id="ARBA00023163"/>
    </source>
</evidence>
<keyword evidence="3" id="KW-0804">Transcription</keyword>
<dbReference type="OrthoDB" id="9808189at2"/>
<gene>
    <name evidence="5" type="ORF">EO081_16620</name>
</gene>
<name>A0A4Q2IL23_9SPHN</name>
<dbReference type="Pfam" id="PF00440">
    <property type="entry name" value="TetR_N"/>
    <property type="match status" value="1"/>
</dbReference>
<dbReference type="SUPFAM" id="SSF46689">
    <property type="entry name" value="Homeodomain-like"/>
    <property type="match status" value="1"/>
</dbReference>
<dbReference type="EMBL" id="SDPT01000004">
    <property type="protein sequence ID" value="RXZ29958.1"/>
    <property type="molecule type" value="Genomic_DNA"/>
</dbReference>
<keyword evidence="1" id="KW-0805">Transcription regulation</keyword>
<dbReference type="InterPro" id="IPR001647">
    <property type="entry name" value="HTH_TetR"/>
</dbReference>